<feature type="transmembrane region" description="Helical" evidence="3">
    <location>
        <begin position="501"/>
        <end position="525"/>
    </location>
</feature>
<sequence length="1162" mass="132064">MSPRDYFAKEWPTAFSTRTIQRNVVKEERSINAEGKGALLFLCDTKHKAPSRRVQAVGDFCRNACLDDIKRGLGPGGQCRTAWLDDRSFPNELNEPDALDAGELRTCANPLTATSLYHHLNQPRFGNGNLPDADRRVIYISNLDPSHVLVLAETAAYNQAKPLRDAFVKHMGYETSIRVNIPYSESLPSFQLELHLPFFAFKQLPSSYVDSWHTQGSNTIPTRSWIDLSFLSNQTSNLEKEPPYGIYKARSSFMICGSNDRHWTGYAFVDRDMEDEEESTYNGLVQNRITGSPSNVPVWDPREYFLIVLDENLLKVQNEWEDVVFKVAQGIESHRYHRSDTMPRDRGITSHGDFEKALDWTNRTISLLSHLTELLSDTVDAWEKFKNLDRDIDYFYDSSEASLKSSKSKCNFSEWRARQSVRSISEKILELKRLQNKLRLLSESCDKSVKDLKLRQAIEIRKASQHTGLTAEFTVLVLYPFTLVLAFFYMPQASVPFTLSFKYFVVSIFVFMAAMVAFKILFVTLSGMLQSWWRKGPVTITKGFFERLLLRKADDSLPFSNEDLRGCFNDSIHSKYSQHTTPNFGDPFDDNQYESLLQGVENGEPPFLDSPYQRNISITTKALSSTQDYPNPKRSECSYYEEPNSGDDATELQEGPPNQSYQTSLELEKGTECSPITSEPKASHERQPALSTTSTIWSGVDSDYDCSIEEGPCDISVLKEEIIDRVMIQFYRMFYATLGSRGAASGEPNSAHGDPLNYGGTSSSGSSQHNTGKRKTNRDRNRRDSDEEDGNLHKRSKPHKDDDDLESDRRLACPYFKHNPSKYRDITPCRGPGWTELSRLKEHIYRCHSLPPRCTRCCQIFKSESDVTAHSRLPEGCEVRDGEPPEGIDGCQIQKLRSKKRGQFSNTREDRWSYVYSVLFPNMAIPSPYYDYEEDFGQKPTDSLVSARLARYDAFLKRHLPNIVRQELQTEMEKELSVIDENLTNKLPNIVESCLERLCRMFQGVALAEQPIQNEGLTHERGTNVSGSAEAVDVTPFPHLSCQANLGSYQIPPEVSPDFNDEFMASFDMTGSGPPDSAYWSQGWPRETNPPMGESDILFSGTDHPRELSFSGFGLRSPRAEETQTSTYSQNEVQNFESFNQHRSSHVGKGKGKAKGYDASEW</sequence>
<feature type="transmembrane region" description="Helical" evidence="3">
    <location>
        <begin position="469"/>
        <end position="489"/>
    </location>
</feature>
<reference evidence="4" key="1">
    <citation type="journal article" date="2020" name="Stud. Mycol.">
        <title>101 Dothideomycetes genomes: a test case for predicting lifestyles and emergence of pathogens.</title>
        <authorList>
            <person name="Haridas S."/>
            <person name="Albert R."/>
            <person name="Binder M."/>
            <person name="Bloem J."/>
            <person name="Labutti K."/>
            <person name="Salamov A."/>
            <person name="Andreopoulos B."/>
            <person name="Baker S."/>
            <person name="Barry K."/>
            <person name="Bills G."/>
            <person name="Bluhm B."/>
            <person name="Cannon C."/>
            <person name="Castanera R."/>
            <person name="Culley D."/>
            <person name="Daum C."/>
            <person name="Ezra D."/>
            <person name="Gonzalez J."/>
            <person name="Henrissat B."/>
            <person name="Kuo A."/>
            <person name="Liang C."/>
            <person name="Lipzen A."/>
            <person name="Lutzoni F."/>
            <person name="Magnuson J."/>
            <person name="Mondo S."/>
            <person name="Nolan M."/>
            <person name="Ohm R."/>
            <person name="Pangilinan J."/>
            <person name="Park H.-J."/>
            <person name="Ramirez L."/>
            <person name="Alfaro M."/>
            <person name="Sun H."/>
            <person name="Tritt A."/>
            <person name="Yoshinaga Y."/>
            <person name="Zwiers L.-H."/>
            <person name="Turgeon B."/>
            <person name="Goodwin S."/>
            <person name="Spatafora J."/>
            <person name="Crous P."/>
            <person name="Grigoriev I."/>
        </authorList>
    </citation>
    <scope>NUCLEOTIDE SEQUENCE</scope>
    <source>
        <strain evidence="4">CBS 269.34</strain>
    </source>
</reference>
<dbReference type="AlphaFoldDB" id="A0A6A6QLW2"/>
<feature type="compositionally biased region" description="Polar residues" evidence="2">
    <location>
        <begin position="1123"/>
        <end position="1142"/>
    </location>
</feature>
<evidence type="ECO:0000256" key="2">
    <source>
        <dbReference type="SAM" id="MobiDB-lite"/>
    </source>
</evidence>
<evidence type="ECO:0000313" key="4">
    <source>
        <dbReference type="EMBL" id="KAF2493129.1"/>
    </source>
</evidence>
<keyword evidence="3" id="KW-0812">Transmembrane</keyword>
<feature type="compositionally biased region" description="Basic residues" evidence="2">
    <location>
        <begin position="1143"/>
        <end position="1154"/>
    </location>
</feature>
<feature type="region of interest" description="Disordered" evidence="2">
    <location>
        <begin position="741"/>
        <end position="806"/>
    </location>
</feature>
<evidence type="ECO:0008006" key="6">
    <source>
        <dbReference type="Google" id="ProtNLM"/>
    </source>
</evidence>
<feature type="compositionally biased region" description="Polar residues" evidence="2">
    <location>
        <begin position="759"/>
        <end position="769"/>
    </location>
</feature>
<name>A0A6A6QLW2_9PEZI</name>
<accession>A0A6A6QLW2</accession>
<dbReference type="PANTHER" id="PTHR38166">
    <property type="entry name" value="C2H2-TYPE DOMAIN-CONTAINING PROTEIN-RELATED"/>
    <property type="match status" value="1"/>
</dbReference>
<keyword evidence="1" id="KW-0175">Coiled coil</keyword>
<dbReference type="Proteomes" id="UP000799750">
    <property type="component" value="Unassembled WGS sequence"/>
</dbReference>
<feature type="compositionally biased region" description="Polar residues" evidence="2">
    <location>
        <begin position="656"/>
        <end position="665"/>
    </location>
</feature>
<gene>
    <name evidence="4" type="ORF">BU16DRAFT_563306</name>
</gene>
<feature type="region of interest" description="Disordered" evidence="2">
    <location>
        <begin position="621"/>
        <end position="696"/>
    </location>
</feature>
<feature type="region of interest" description="Disordered" evidence="2">
    <location>
        <begin position="1112"/>
        <end position="1162"/>
    </location>
</feature>
<protein>
    <recommendedName>
        <fullName evidence="6">C2H2-type domain-containing protein</fullName>
    </recommendedName>
</protein>
<feature type="coiled-coil region" evidence="1">
    <location>
        <begin position="424"/>
        <end position="451"/>
    </location>
</feature>
<evidence type="ECO:0000313" key="5">
    <source>
        <dbReference type="Proteomes" id="UP000799750"/>
    </source>
</evidence>
<dbReference type="EMBL" id="MU004192">
    <property type="protein sequence ID" value="KAF2493129.1"/>
    <property type="molecule type" value="Genomic_DNA"/>
</dbReference>
<keyword evidence="3" id="KW-0472">Membrane</keyword>
<proteinExistence type="predicted"/>
<dbReference type="OrthoDB" id="4738706at2759"/>
<keyword evidence="5" id="KW-1185">Reference proteome</keyword>
<dbReference type="PANTHER" id="PTHR38166:SF1">
    <property type="entry name" value="C2H2-TYPE DOMAIN-CONTAINING PROTEIN"/>
    <property type="match status" value="1"/>
</dbReference>
<keyword evidence="3" id="KW-1133">Transmembrane helix</keyword>
<evidence type="ECO:0000256" key="3">
    <source>
        <dbReference type="SAM" id="Phobius"/>
    </source>
</evidence>
<evidence type="ECO:0000256" key="1">
    <source>
        <dbReference type="SAM" id="Coils"/>
    </source>
</evidence>
<organism evidence="4 5">
    <name type="scientific">Lophium mytilinum</name>
    <dbReference type="NCBI Taxonomy" id="390894"/>
    <lineage>
        <taxon>Eukaryota</taxon>
        <taxon>Fungi</taxon>
        <taxon>Dikarya</taxon>
        <taxon>Ascomycota</taxon>
        <taxon>Pezizomycotina</taxon>
        <taxon>Dothideomycetes</taxon>
        <taxon>Pleosporomycetidae</taxon>
        <taxon>Mytilinidiales</taxon>
        <taxon>Mytilinidiaceae</taxon>
        <taxon>Lophium</taxon>
    </lineage>
</organism>